<evidence type="ECO:0000313" key="5">
    <source>
        <dbReference type="Proteomes" id="UP000284883"/>
    </source>
</evidence>
<feature type="domain" description="Transposase IS200-like" evidence="1">
    <location>
        <begin position="20"/>
        <end position="134"/>
    </location>
</feature>
<dbReference type="SUPFAM" id="SSF143422">
    <property type="entry name" value="Transposase IS200-like"/>
    <property type="match status" value="1"/>
</dbReference>
<dbReference type="Proteomes" id="UP000284883">
    <property type="component" value="Unassembled WGS sequence"/>
</dbReference>
<dbReference type="EMBL" id="QSGQ01000005">
    <property type="protein sequence ID" value="RHB39468.1"/>
    <property type="molecule type" value="Genomic_DNA"/>
</dbReference>
<dbReference type="GO" id="GO:0004803">
    <property type="term" value="F:transposase activity"/>
    <property type="evidence" value="ECO:0007669"/>
    <property type="project" value="InterPro"/>
</dbReference>
<dbReference type="Gene3D" id="3.30.70.1290">
    <property type="entry name" value="Transposase IS200-like"/>
    <property type="match status" value="1"/>
</dbReference>
<dbReference type="SMART" id="SM01321">
    <property type="entry name" value="Y1_Tnp"/>
    <property type="match status" value="1"/>
</dbReference>
<sequence length="212" mass="25927">MNDNIIKGDSKIARKLREWYPGAIYHLMHRGVRRTEIFSDETDYQMFLEILKVALDKYQCKIHAYCMMTNHIHLLLETSEDEIGRFMKCLSERYAMYFNHKYQYRGHLFESRYKSCLVKEDSYFLQTSRYIHLNPVKARMVVKPEDYRWSSYQTMIALKDDRITERNRTLAYFKDNSILRYRDFVEDIGHKYVVQEHEIKKSMEEDELWIPW</sequence>
<dbReference type="Proteomes" id="UP000260664">
    <property type="component" value="Unassembled WGS sequence"/>
</dbReference>
<dbReference type="EMBL" id="QSOI01000006">
    <property type="protein sequence ID" value="RGI84637.1"/>
    <property type="molecule type" value="Genomic_DNA"/>
</dbReference>
<dbReference type="PANTHER" id="PTHR34322:SF2">
    <property type="entry name" value="TRANSPOSASE IS200-LIKE DOMAIN-CONTAINING PROTEIN"/>
    <property type="match status" value="1"/>
</dbReference>
<accession>A0A3E4F7M8</accession>
<protein>
    <submittedName>
        <fullName evidence="2">Transposase</fullName>
    </submittedName>
</protein>
<evidence type="ECO:0000313" key="2">
    <source>
        <dbReference type="EMBL" id="RGI84637.1"/>
    </source>
</evidence>
<dbReference type="Pfam" id="PF01797">
    <property type="entry name" value="Y1_Tnp"/>
    <property type="match status" value="1"/>
</dbReference>
<dbReference type="GO" id="GO:0006313">
    <property type="term" value="P:DNA transposition"/>
    <property type="evidence" value="ECO:0007669"/>
    <property type="project" value="InterPro"/>
</dbReference>
<dbReference type="InterPro" id="IPR002686">
    <property type="entry name" value="Transposase_17"/>
</dbReference>
<gene>
    <name evidence="3" type="ORF">DW885_08570</name>
    <name evidence="2" type="ORF">DXD84_06765</name>
</gene>
<evidence type="ECO:0000313" key="3">
    <source>
        <dbReference type="EMBL" id="RHB39468.1"/>
    </source>
</evidence>
<dbReference type="AlphaFoldDB" id="A0A3E4F7M8"/>
<proteinExistence type="predicted"/>
<dbReference type="GO" id="GO:0003677">
    <property type="term" value="F:DNA binding"/>
    <property type="evidence" value="ECO:0007669"/>
    <property type="project" value="InterPro"/>
</dbReference>
<name>A0A3E4F7M8_9FIRM</name>
<dbReference type="InterPro" id="IPR036515">
    <property type="entry name" value="Transposase_17_sf"/>
</dbReference>
<reference evidence="4 5" key="1">
    <citation type="submission" date="2018-08" db="EMBL/GenBank/DDBJ databases">
        <title>A genome reference for cultivated species of the human gut microbiota.</title>
        <authorList>
            <person name="Zou Y."/>
            <person name="Xue W."/>
            <person name="Luo G."/>
        </authorList>
    </citation>
    <scope>NUCLEOTIDE SEQUENCE [LARGE SCALE GENOMIC DNA]</scope>
    <source>
        <strain evidence="3 5">AM40-15AC</strain>
        <strain evidence="2 4">TM09-19AC</strain>
    </source>
</reference>
<dbReference type="PANTHER" id="PTHR34322">
    <property type="entry name" value="TRANSPOSASE, Y1_TNP DOMAIN-CONTAINING"/>
    <property type="match status" value="1"/>
</dbReference>
<organism evidence="2 4">
    <name type="scientific">Dorea formicigenerans</name>
    <dbReference type="NCBI Taxonomy" id="39486"/>
    <lineage>
        <taxon>Bacteria</taxon>
        <taxon>Bacillati</taxon>
        <taxon>Bacillota</taxon>
        <taxon>Clostridia</taxon>
        <taxon>Lachnospirales</taxon>
        <taxon>Lachnospiraceae</taxon>
        <taxon>Dorea</taxon>
    </lineage>
</organism>
<evidence type="ECO:0000259" key="1">
    <source>
        <dbReference type="SMART" id="SM01321"/>
    </source>
</evidence>
<comment type="caution">
    <text evidence="2">The sequence shown here is derived from an EMBL/GenBank/DDBJ whole genome shotgun (WGS) entry which is preliminary data.</text>
</comment>
<evidence type="ECO:0000313" key="4">
    <source>
        <dbReference type="Proteomes" id="UP000260664"/>
    </source>
</evidence>